<name>A0A5A7MBF7_COMTE</name>
<dbReference type="NCBIfam" id="TIGR00044">
    <property type="entry name" value="YggS family pyridoxal phosphate-dependent enzyme"/>
    <property type="match status" value="1"/>
</dbReference>
<protein>
    <recommendedName>
        <fullName evidence="2">Pyridoxal phosphate homeostasis protein</fullName>
        <shortName evidence="2">PLP homeostasis protein</shortName>
    </recommendedName>
</protein>
<accession>A0A5A7MBF7</accession>
<dbReference type="EMBL" id="BKBW01000003">
    <property type="protein sequence ID" value="GEQ74890.1"/>
    <property type="molecule type" value="Genomic_DNA"/>
</dbReference>
<dbReference type="AlphaFoldDB" id="A0A5A7MBF7"/>
<evidence type="ECO:0000259" key="5">
    <source>
        <dbReference type="Pfam" id="PF01168"/>
    </source>
</evidence>
<evidence type="ECO:0000313" key="6">
    <source>
        <dbReference type="EMBL" id="GEQ74890.1"/>
    </source>
</evidence>
<dbReference type="SUPFAM" id="SSF51419">
    <property type="entry name" value="PLP-binding barrel"/>
    <property type="match status" value="1"/>
</dbReference>
<dbReference type="CDD" id="cd00635">
    <property type="entry name" value="PLPDE_III_YBL036c_like"/>
    <property type="match status" value="1"/>
</dbReference>
<evidence type="ECO:0000256" key="4">
    <source>
        <dbReference type="RuleBase" id="RU004514"/>
    </source>
</evidence>
<evidence type="ECO:0000256" key="2">
    <source>
        <dbReference type="HAMAP-Rule" id="MF_02087"/>
    </source>
</evidence>
<dbReference type="InterPro" id="IPR011078">
    <property type="entry name" value="PyrdxlP_homeostasis"/>
</dbReference>
<dbReference type="PANTHER" id="PTHR10146:SF14">
    <property type="entry name" value="PYRIDOXAL PHOSPHATE HOMEOSTASIS PROTEIN"/>
    <property type="match status" value="1"/>
</dbReference>
<feature type="modified residue" description="N6-(pyridoxal phosphate)lysine" evidence="2 3">
    <location>
        <position position="58"/>
    </location>
</feature>
<comment type="function">
    <text evidence="2">Pyridoxal 5'-phosphate (PLP)-binding protein, which is involved in PLP homeostasis.</text>
</comment>
<dbReference type="RefSeq" id="WP_149355291.1">
    <property type="nucleotide sequence ID" value="NZ_BKBW01000003.1"/>
</dbReference>
<evidence type="ECO:0000313" key="7">
    <source>
        <dbReference type="Proteomes" id="UP000323105"/>
    </source>
</evidence>
<dbReference type="Gene3D" id="3.20.20.10">
    <property type="entry name" value="Alanine racemase"/>
    <property type="match status" value="1"/>
</dbReference>
<dbReference type="InterPro" id="IPR029066">
    <property type="entry name" value="PLP-binding_barrel"/>
</dbReference>
<dbReference type="HAMAP" id="MF_02087">
    <property type="entry name" value="PLP_homeostasis"/>
    <property type="match status" value="1"/>
</dbReference>
<evidence type="ECO:0000256" key="3">
    <source>
        <dbReference type="PIRSR" id="PIRSR004848-1"/>
    </source>
</evidence>
<dbReference type="GO" id="GO:0030170">
    <property type="term" value="F:pyridoxal phosphate binding"/>
    <property type="evidence" value="ECO:0007669"/>
    <property type="project" value="UniProtKB-UniRule"/>
</dbReference>
<comment type="cofactor">
    <cofactor evidence="3">
        <name>pyridoxal 5'-phosphate</name>
        <dbReference type="ChEBI" id="CHEBI:597326"/>
    </cofactor>
</comment>
<keyword evidence="1 2" id="KW-0663">Pyridoxal phosphate</keyword>
<dbReference type="Proteomes" id="UP000323105">
    <property type="component" value="Unassembled WGS sequence"/>
</dbReference>
<gene>
    <name evidence="6" type="ORF">CTTA_1895</name>
</gene>
<feature type="domain" description="Alanine racemase N-terminal" evidence="5">
    <location>
        <begin position="29"/>
        <end position="253"/>
    </location>
</feature>
<comment type="caution">
    <text evidence="6">The sequence shown here is derived from an EMBL/GenBank/DDBJ whole genome shotgun (WGS) entry which is preliminary data.</text>
</comment>
<comment type="similarity">
    <text evidence="2 4">Belongs to the pyridoxal phosphate-binding protein YggS/PROSC family.</text>
</comment>
<dbReference type="FunFam" id="3.20.20.10:FF:000018">
    <property type="entry name" value="Pyridoxal phosphate homeostasis protein"/>
    <property type="match status" value="1"/>
</dbReference>
<dbReference type="PANTHER" id="PTHR10146">
    <property type="entry name" value="PROLINE SYNTHETASE CO-TRANSCRIBED BACTERIAL HOMOLOG PROTEIN"/>
    <property type="match status" value="1"/>
</dbReference>
<sequence>MPMTSETPTRHDQHGLYPEAGTVEDFRRNLATVQERIAAACQRVGRDPASVRLLPVSKTKPQAGLRLAYAAGCRLLGENKVQEAFGKWESMQDLADLRWSVIGHLQTNKARLVARFASEFQALDSLRVAEALDRRLQAEGRSLDVFVQVNTSGEASKYGLSPEDVPGFIRQLPVFSALRVRGLMTLALFSAETERVRRCFILLRELRDQLRQGVPAGIELDALSMGMSGDFEIAIEEGATVVRVGQAIFGARPLPDSYYWPTRSDPQTPESVTD</sequence>
<dbReference type="InterPro" id="IPR001608">
    <property type="entry name" value="Ala_racemase_N"/>
</dbReference>
<dbReference type="PIRSF" id="PIRSF004848">
    <property type="entry name" value="YBL036c_PLPDEIII"/>
    <property type="match status" value="1"/>
</dbReference>
<evidence type="ECO:0000256" key="1">
    <source>
        <dbReference type="ARBA" id="ARBA00022898"/>
    </source>
</evidence>
<organism evidence="6 7">
    <name type="scientific">Comamonas testosteroni</name>
    <name type="common">Pseudomonas testosteroni</name>
    <dbReference type="NCBI Taxonomy" id="285"/>
    <lineage>
        <taxon>Bacteria</taxon>
        <taxon>Pseudomonadati</taxon>
        <taxon>Pseudomonadota</taxon>
        <taxon>Betaproteobacteria</taxon>
        <taxon>Burkholderiales</taxon>
        <taxon>Comamonadaceae</taxon>
        <taxon>Comamonas</taxon>
    </lineage>
</organism>
<dbReference type="Pfam" id="PF01168">
    <property type="entry name" value="Ala_racemase_N"/>
    <property type="match status" value="1"/>
</dbReference>
<proteinExistence type="inferred from homology"/>
<reference evidence="6 7" key="1">
    <citation type="journal article" date="2019" name="Microbiol. Resour. Announc.">
        <title>Draft Genome Sequence of Comamonas testosteroni TA441, a Bacterium That Has a Cryptic Phenol Degradation Gene Cluster.</title>
        <authorList>
            <person name="Arai H."/>
            <person name="Ishii M."/>
        </authorList>
    </citation>
    <scope>NUCLEOTIDE SEQUENCE [LARGE SCALE GENOMIC DNA]</scope>
    <source>
        <strain evidence="6 7">TA441</strain>
    </source>
</reference>